<accession>A0ABS5L5M0</accession>
<dbReference type="InterPro" id="IPR051406">
    <property type="entry name" value="PLD_domain"/>
</dbReference>
<keyword evidence="5" id="KW-0442">Lipid degradation</keyword>
<dbReference type="InterPro" id="IPR001736">
    <property type="entry name" value="PLipase_D/transphosphatidylase"/>
</dbReference>
<evidence type="ECO:0000313" key="10">
    <source>
        <dbReference type="Proteomes" id="UP000730482"/>
    </source>
</evidence>
<dbReference type="PANTHER" id="PTHR43856">
    <property type="entry name" value="CARDIOLIPIN HYDROLASE"/>
    <property type="match status" value="1"/>
</dbReference>
<reference evidence="9 10" key="1">
    <citation type="submission" date="2020-02" db="EMBL/GenBank/DDBJ databases">
        <title>Acidophilic actinobacteria isolated from forest soil.</title>
        <authorList>
            <person name="Golinska P."/>
        </authorList>
    </citation>
    <scope>NUCLEOTIDE SEQUENCE [LARGE SCALE GENOMIC DNA]</scope>
    <source>
        <strain evidence="9 10">NL8</strain>
    </source>
</reference>
<dbReference type="Proteomes" id="UP000730482">
    <property type="component" value="Unassembled WGS sequence"/>
</dbReference>
<dbReference type="Gene3D" id="2.60.40.10">
    <property type="entry name" value="Immunoglobulins"/>
    <property type="match status" value="1"/>
</dbReference>
<evidence type="ECO:0000259" key="8">
    <source>
        <dbReference type="PROSITE" id="PS50035"/>
    </source>
</evidence>
<dbReference type="SUPFAM" id="SSF56024">
    <property type="entry name" value="Phospholipase D/nuclease"/>
    <property type="match status" value="2"/>
</dbReference>
<dbReference type="EMBL" id="JAAFYZ010000262">
    <property type="protein sequence ID" value="MBS2553532.1"/>
    <property type="molecule type" value="Genomic_DNA"/>
</dbReference>
<evidence type="ECO:0000256" key="3">
    <source>
        <dbReference type="ARBA" id="ARBA00012027"/>
    </source>
</evidence>
<evidence type="ECO:0000256" key="7">
    <source>
        <dbReference type="SAM" id="SignalP"/>
    </source>
</evidence>
<feature type="chain" id="PRO_5045049532" description="phospholipase D" evidence="7">
    <location>
        <begin position="33"/>
        <end position="590"/>
    </location>
</feature>
<dbReference type="PROSITE" id="PS50035">
    <property type="entry name" value="PLD"/>
    <property type="match status" value="1"/>
</dbReference>
<evidence type="ECO:0000256" key="4">
    <source>
        <dbReference type="ARBA" id="ARBA00022801"/>
    </source>
</evidence>
<keyword evidence="10" id="KW-1185">Reference proteome</keyword>
<dbReference type="InterPro" id="IPR025202">
    <property type="entry name" value="PLD-like_dom"/>
</dbReference>
<keyword evidence="6" id="KW-0443">Lipid metabolism</keyword>
<dbReference type="Pfam" id="PF05345">
    <property type="entry name" value="He_PIG"/>
    <property type="match status" value="1"/>
</dbReference>
<evidence type="ECO:0000256" key="1">
    <source>
        <dbReference type="ARBA" id="ARBA00000798"/>
    </source>
</evidence>
<sequence length="590" mass="60927">MLRSAIRRVGLGVVATATAASGALLVVPAAHAAGTYNLLILPDQGENAIYNFINTATKTIDVTMYELRDTTVTSALVSKEKAGVKVRVILDGKQTTVNSAAYSALQAGGVPVIYSSSAFTYTHQKTITVDGATSWISTGNLDTKYYATSRDYSVFDTDQNDVSAVEQVFGADFTDTSITPGDGDNLVWSPTDSQTHLLALINGATKTLDVQEEEFQDPALVSAIVAAAQRGVTVRCVLENESGTYNSEISQVEAAGVKVTQYTSSTGFYVHAKAIVADYGTASAKVFQGSENFSDNSLNHNRELGLIISDAGVLTGIENTFTADFNQTPSNGGGGTSTIAVSNPGNQTGTVGTAASVQIAASDSAAGQTLTYSATGLPAGLAVNSATGAISGTPTTAGTDSVTVTATDGTGATGSTSFSWTVNAAGTGGSCAGGQLLADPGFENGTSDTAWTASNSDIINNDTTDEPAHTGSWDAWLGGNDNTTDTLAQTVTIPSGCTNYTFSFWLHTDTAETSTTKAYDTLTVQVLDGSGNALGTVHSFTNLNANTGFAQQTYSLAQYAGKTVTLQFTGKNDYEDPTSWVIDDTALTVS</sequence>
<evidence type="ECO:0000313" key="9">
    <source>
        <dbReference type="EMBL" id="MBS2553532.1"/>
    </source>
</evidence>
<dbReference type="Pfam" id="PF13091">
    <property type="entry name" value="PLDc_2"/>
    <property type="match status" value="2"/>
</dbReference>
<dbReference type="EC" id="3.1.4.4" evidence="3"/>
<dbReference type="Gene3D" id="2.60.120.260">
    <property type="entry name" value="Galactose-binding domain-like"/>
    <property type="match status" value="1"/>
</dbReference>
<evidence type="ECO:0000256" key="5">
    <source>
        <dbReference type="ARBA" id="ARBA00022963"/>
    </source>
</evidence>
<dbReference type="InterPro" id="IPR006644">
    <property type="entry name" value="Cadg"/>
</dbReference>
<organism evidence="9 10">
    <name type="scientific">Catenulispora pinistramenti</name>
    <dbReference type="NCBI Taxonomy" id="2705254"/>
    <lineage>
        <taxon>Bacteria</taxon>
        <taxon>Bacillati</taxon>
        <taxon>Actinomycetota</taxon>
        <taxon>Actinomycetes</taxon>
        <taxon>Catenulisporales</taxon>
        <taxon>Catenulisporaceae</taxon>
        <taxon>Catenulispora</taxon>
    </lineage>
</organism>
<dbReference type="InterPro" id="IPR013783">
    <property type="entry name" value="Ig-like_fold"/>
</dbReference>
<dbReference type="Gene3D" id="3.30.870.10">
    <property type="entry name" value="Endonuclease Chain A"/>
    <property type="match status" value="2"/>
</dbReference>
<feature type="signal peptide" evidence="7">
    <location>
        <begin position="1"/>
        <end position="32"/>
    </location>
</feature>
<dbReference type="SMART" id="SM00736">
    <property type="entry name" value="CADG"/>
    <property type="match status" value="1"/>
</dbReference>
<evidence type="ECO:0000256" key="2">
    <source>
        <dbReference type="ARBA" id="ARBA00008664"/>
    </source>
</evidence>
<dbReference type="CDD" id="cd09128">
    <property type="entry name" value="PLDc_unchar1_2"/>
    <property type="match status" value="1"/>
</dbReference>
<gene>
    <name evidence="9" type="ORF">KGQ19_42435</name>
</gene>
<comment type="catalytic activity">
    <reaction evidence="1">
        <text>a 1,2-diacyl-sn-glycero-3-phosphocholine + H2O = a 1,2-diacyl-sn-glycero-3-phosphate + choline + H(+)</text>
        <dbReference type="Rhea" id="RHEA:14445"/>
        <dbReference type="ChEBI" id="CHEBI:15354"/>
        <dbReference type="ChEBI" id="CHEBI:15377"/>
        <dbReference type="ChEBI" id="CHEBI:15378"/>
        <dbReference type="ChEBI" id="CHEBI:57643"/>
        <dbReference type="ChEBI" id="CHEBI:58608"/>
        <dbReference type="EC" id="3.1.4.4"/>
    </reaction>
</comment>
<comment type="similarity">
    <text evidence="2">Belongs to the phospholipase D family.</text>
</comment>
<evidence type="ECO:0000256" key="6">
    <source>
        <dbReference type="ARBA" id="ARBA00023098"/>
    </source>
</evidence>
<keyword evidence="7" id="KW-0732">Signal</keyword>
<feature type="domain" description="PLD phosphodiesterase" evidence="8">
    <location>
        <begin position="118"/>
        <end position="145"/>
    </location>
</feature>
<name>A0ABS5L5M0_9ACTN</name>
<dbReference type="RefSeq" id="WP_212020191.1">
    <property type="nucleotide sequence ID" value="NZ_JAAFYZ010000262.1"/>
</dbReference>
<keyword evidence="4" id="KW-0378">Hydrolase</keyword>
<protein>
    <recommendedName>
        <fullName evidence="3">phospholipase D</fullName>
        <ecNumber evidence="3">3.1.4.4</ecNumber>
    </recommendedName>
</protein>
<dbReference type="InterPro" id="IPR015919">
    <property type="entry name" value="Cadherin-like_sf"/>
</dbReference>
<comment type="caution">
    <text evidence="9">The sequence shown here is derived from an EMBL/GenBank/DDBJ whole genome shotgun (WGS) entry which is preliminary data.</text>
</comment>
<dbReference type="SUPFAM" id="SSF49313">
    <property type="entry name" value="Cadherin-like"/>
    <property type="match status" value="1"/>
</dbReference>
<proteinExistence type="inferred from homology"/>
<dbReference type="PANTHER" id="PTHR43856:SF1">
    <property type="entry name" value="MITOCHONDRIAL CARDIOLIPIN HYDROLASE"/>
    <property type="match status" value="1"/>
</dbReference>